<feature type="region of interest" description="Disordered" evidence="1">
    <location>
        <begin position="42"/>
        <end position="64"/>
    </location>
</feature>
<gene>
    <name evidence="2" type="ORF">ABG768_006653</name>
</gene>
<evidence type="ECO:0000256" key="1">
    <source>
        <dbReference type="SAM" id="MobiDB-lite"/>
    </source>
</evidence>
<sequence>MGDVGRGGRDWPQGYLASRDSKSQGTAWTECDWSFLGLESRDENKRDTAGFPEASPEPWSTVFSPHNTHWLEASRNVQTETHTDKKSLQDSRVNVKTSGGV</sequence>
<name>A0AAW1ZQ94_CULAL</name>
<organism evidence="2 3">
    <name type="scientific">Culter alburnus</name>
    <name type="common">Topmouth culter</name>
    <dbReference type="NCBI Taxonomy" id="194366"/>
    <lineage>
        <taxon>Eukaryota</taxon>
        <taxon>Metazoa</taxon>
        <taxon>Chordata</taxon>
        <taxon>Craniata</taxon>
        <taxon>Vertebrata</taxon>
        <taxon>Euteleostomi</taxon>
        <taxon>Actinopterygii</taxon>
        <taxon>Neopterygii</taxon>
        <taxon>Teleostei</taxon>
        <taxon>Ostariophysi</taxon>
        <taxon>Cypriniformes</taxon>
        <taxon>Xenocyprididae</taxon>
        <taxon>Xenocypridinae</taxon>
        <taxon>Culter</taxon>
    </lineage>
</organism>
<dbReference type="Proteomes" id="UP001479290">
    <property type="component" value="Unassembled WGS sequence"/>
</dbReference>
<keyword evidence="3" id="KW-1185">Reference proteome</keyword>
<evidence type="ECO:0000313" key="2">
    <source>
        <dbReference type="EMBL" id="KAK9963471.1"/>
    </source>
</evidence>
<feature type="compositionally biased region" description="Polar residues" evidence="1">
    <location>
        <begin position="90"/>
        <end position="101"/>
    </location>
</feature>
<feature type="region of interest" description="Disordered" evidence="1">
    <location>
        <begin position="77"/>
        <end position="101"/>
    </location>
</feature>
<reference evidence="2 3" key="1">
    <citation type="submission" date="2024-05" db="EMBL/GenBank/DDBJ databases">
        <title>A high-quality chromosomal-level genome assembly of Topmouth culter (Culter alburnus).</title>
        <authorList>
            <person name="Zhao H."/>
        </authorList>
    </citation>
    <scope>NUCLEOTIDE SEQUENCE [LARGE SCALE GENOMIC DNA]</scope>
    <source>
        <strain evidence="2">CATC2023</strain>
        <tissue evidence="2">Muscle</tissue>
    </source>
</reference>
<protein>
    <submittedName>
        <fullName evidence="2">Uncharacterized protein</fullName>
    </submittedName>
</protein>
<proteinExistence type="predicted"/>
<accession>A0AAW1ZQ94</accession>
<evidence type="ECO:0000313" key="3">
    <source>
        <dbReference type="Proteomes" id="UP001479290"/>
    </source>
</evidence>
<dbReference type="AlphaFoldDB" id="A0AAW1ZQ94"/>
<feature type="region of interest" description="Disordered" evidence="1">
    <location>
        <begin position="1"/>
        <end position="26"/>
    </location>
</feature>
<dbReference type="EMBL" id="JAWDJR010000014">
    <property type="protein sequence ID" value="KAK9963471.1"/>
    <property type="molecule type" value="Genomic_DNA"/>
</dbReference>
<comment type="caution">
    <text evidence="2">The sequence shown here is derived from an EMBL/GenBank/DDBJ whole genome shotgun (WGS) entry which is preliminary data.</text>
</comment>